<evidence type="ECO:0000256" key="7">
    <source>
        <dbReference type="ARBA" id="ARBA00023136"/>
    </source>
</evidence>
<evidence type="ECO:0000313" key="10">
    <source>
        <dbReference type="EMBL" id="AFG53641.1"/>
    </source>
</evidence>
<comment type="subcellular location">
    <subcellularLocation>
        <location evidence="1">Membrane</location>
        <topology evidence="1">Multi-pass membrane protein</topology>
    </subcellularLocation>
</comment>
<evidence type="ECO:0000256" key="3">
    <source>
        <dbReference type="ARBA" id="ARBA00022448"/>
    </source>
</evidence>
<evidence type="ECO:0000256" key="2">
    <source>
        <dbReference type="ARBA" id="ARBA00007079"/>
    </source>
</evidence>
<keyword evidence="7" id="KW-0472">Membrane</keyword>
<evidence type="ECO:0000256" key="6">
    <source>
        <dbReference type="ARBA" id="ARBA00023065"/>
    </source>
</evidence>
<keyword evidence="8" id="KW-0407">Ion channel</keyword>
<keyword evidence="6" id="KW-0406">Ion transport</keyword>
<dbReference type="GO" id="GO:0015743">
    <property type="term" value="P:malate transport"/>
    <property type="evidence" value="ECO:0007669"/>
    <property type="project" value="InterPro"/>
</dbReference>
<name>H9VV47_PINTA</name>
<dbReference type="Pfam" id="PF11744">
    <property type="entry name" value="ALMT"/>
    <property type="match status" value="1"/>
</dbReference>
<comment type="similarity">
    <text evidence="2">Belongs to the aromatic acid exporter (TC 2.A.85) family.</text>
</comment>
<keyword evidence="4" id="KW-0812">Transmembrane</keyword>
<dbReference type="GO" id="GO:0016020">
    <property type="term" value="C:membrane"/>
    <property type="evidence" value="ECO:0007669"/>
    <property type="project" value="UniProtKB-SubCell"/>
</dbReference>
<accession>H9VV47</accession>
<dbReference type="GO" id="GO:0034220">
    <property type="term" value="P:monoatomic ion transmembrane transport"/>
    <property type="evidence" value="ECO:0007669"/>
    <property type="project" value="UniProtKB-KW"/>
</dbReference>
<keyword evidence="5" id="KW-1133">Transmembrane helix</keyword>
<dbReference type="InterPro" id="IPR020966">
    <property type="entry name" value="ALMT"/>
</dbReference>
<dbReference type="EMBL" id="FJ078533">
    <property type="protein sequence ID" value="AFG53640.1"/>
    <property type="molecule type" value="Genomic_DNA"/>
</dbReference>
<keyword evidence="3" id="KW-0813">Transport</keyword>
<evidence type="ECO:0000256" key="1">
    <source>
        <dbReference type="ARBA" id="ARBA00004141"/>
    </source>
</evidence>
<dbReference type="EMBL" id="FJ078520">
    <property type="protein sequence ID" value="AFG53641.1"/>
    <property type="molecule type" value="Genomic_DNA"/>
</dbReference>
<evidence type="ECO:0000256" key="5">
    <source>
        <dbReference type="ARBA" id="ARBA00022989"/>
    </source>
</evidence>
<sequence length="149" mass="16816">KVLREVGHNMENMTKLKHGDILEKVKAAAMDLQRKLNSRSHLFVNSEGWLMDFDNNEAIVKATPRGRSHSESKLPIYSRRDGGNRIPAVSKEIEECNEPIWKLGPEQQSWSSKYNNDHASKSESSPAQLSLATFASLLIEFVARLNNVV</sequence>
<reference evidence="9" key="1">
    <citation type="submission" date="2008-08" db="EMBL/GenBank/DDBJ databases">
        <title>Nucleotide Diversity and Divergence in the Loblolly Pine Gene Space.</title>
        <authorList>
            <person name="Neale D.B."/>
            <person name="Wegrzyn J.L."/>
            <person name="Lee J.M."/>
            <person name="Eckert A.J."/>
            <person name="Liechty J.D."/>
            <person name="Stevens K.A."/>
            <person name="Langley C.H."/>
        </authorList>
    </citation>
    <scope>NUCLEOTIDE SEQUENCE</scope>
    <source>
        <strain evidence="10">4394</strain>
        <strain evidence="9">4401</strain>
        <tissue evidence="9">Megagametophyte</tissue>
    </source>
</reference>
<dbReference type="AlphaFoldDB" id="H9VV47"/>
<proteinExistence type="inferred from homology"/>
<evidence type="ECO:0000256" key="4">
    <source>
        <dbReference type="ARBA" id="ARBA00022692"/>
    </source>
</evidence>
<gene>
    <name evidence="9" type="ORF">0_6753_01</name>
</gene>
<evidence type="ECO:0000256" key="8">
    <source>
        <dbReference type="ARBA" id="ARBA00023303"/>
    </source>
</evidence>
<evidence type="ECO:0000313" key="9">
    <source>
        <dbReference type="EMBL" id="AFG53640.1"/>
    </source>
</evidence>
<organism evidence="9">
    <name type="scientific">Pinus taeda</name>
    <name type="common">Loblolly pine</name>
    <dbReference type="NCBI Taxonomy" id="3352"/>
    <lineage>
        <taxon>Eukaryota</taxon>
        <taxon>Viridiplantae</taxon>
        <taxon>Streptophyta</taxon>
        <taxon>Embryophyta</taxon>
        <taxon>Tracheophyta</taxon>
        <taxon>Spermatophyta</taxon>
        <taxon>Pinopsida</taxon>
        <taxon>Pinidae</taxon>
        <taxon>Conifers I</taxon>
        <taxon>Pinales</taxon>
        <taxon>Pinaceae</taxon>
        <taxon>Pinus</taxon>
        <taxon>Pinus subgen. Pinus</taxon>
    </lineage>
</organism>
<dbReference type="PANTHER" id="PTHR31086">
    <property type="entry name" value="ALUMINUM-ACTIVATED MALATE TRANSPORTER 10"/>
    <property type="match status" value="1"/>
</dbReference>
<feature type="non-terminal residue" evidence="9">
    <location>
        <position position="149"/>
    </location>
</feature>
<protein>
    <submittedName>
        <fullName evidence="9">Uncharacterized protein</fullName>
    </submittedName>
</protein>
<feature type="non-terminal residue" evidence="9">
    <location>
        <position position="1"/>
    </location>
</feature>